<evidence type="ECO:0000256" key="3">
    <source>
        <dbReference type="ARBA" id="ARBA00022771"/>
    </source>
</evidence>
<keyword evidence="2" id="KW-0677">Repeat</keyword>
<feature type="compositionally biased region" description="Low complexity" evidence="6">
    <location>
        <begin position="89"/>
        <end position="98"/>
    </location>
</feature>
<dbReference type="InterPro" id="IPR013087">
    <property type="entry name" value="Znf_C2H2_type"/>
</dbReference>
<dbReference type="FunFam" id="3.30.160.60:FF:000671">
    <property type="entry name" value="Zinc finger protein 26"/>
    <property type="match status" value="1"/>
</dbReference>
<reference evidence="8 9" key="1">
    <citation type="submission" date="2024-03" db="EMBL/GenBank/DDBJ databases">
        <title>Adaptation during the transition from Ophiocordyceps entomopathogen to insect associate is accompanied by gene loss and intensified selection.</title>
        <authorList>
            <person name="Ward C.M."/>
            <person name="Onetto C.A."/>
            <person name="Borneman A.R."/>
        </authorList>
    </citation>
    <scope>NUCLEOTIDE SEQUENCE [LARGE SCALE GENOMIC DNA]</scope>
    <source>
        <strain evidence="8">AWRI1</strain>
        <tissue evidence="8">Single Adult Female</tissue>
    </source>
</reference>
<comment type="caution">
    <text evidence="8">The sequence shown here is derived from an EMBL/GenBank/DDBJ whole genome shotgun (WGS) entry which is preliminary data.</text>
</comment>
<dbReference type="Proteomes" id="UP001367676">
    <property type="component" value="Unassembled WGS sequence"/>
</dbReference>
<organism evidence="8 9">
    <name type="scientific">Parthenolecanium corni</name>
    <dbReference type="NCBI Taxonomy" id="536013"/>
    <lineage>
        <taxon>Eukaryota</taxon>
        <taxon>Metazoa</taxon>
        <taxon>Ecdysozoa</taxon>
        <taxon>Arthropoda</taxon>
        <taxon>Hexapoda</taxon>
        <taxon>Insecta</taxon>
        <taxon>Pterygota</taxon>
        <taxon>Neoptera</taxon>
        <taxon>Paraneoptera</taxon>
        <taxon>Hemiptera</taxon>
        <taxon>Sternorrhyncha</taxon>
        <taxon>Coccoidea</taxon>
        <taxon>Coccidae</taxon>
        <taxon>Parthenolecanium</taxon>
    </lineage>
</organism>
<feature type="region of interest" description="Disordered" evidence="6">
    <location>
        <begin position="89"/>
        <end position="109"/>
    </location>
</feature>
<evidence type="ECO:0000259" key="7">
    <source>
        <dbReference type="PROSITE" id="PS50157"/>
    </source>
</evidence>
<evidence type="ECO:0000256" key="6">
    <source>
        <dbReference type="SAM" id="MobiDB-lite"/>
    </source>
</evidence>
<feature type="domain" description="C2H2-type" evidence="7">
    <location>
        <begin position="13"/>
        <end position="40"/>
    </location>
</feature>
<evidence type="ECO:0000256" key="1">
    <source>
        <dbReference type="ARBA" id="ARBA00022723"/>
    </source>
</evidence>
<accession>A0AAN9TL12</accession>
<keyword evidence="3 5" id="KW-0863">Zinc-finger</keyword>
<dbReference type="AlphaFoldDB" id="A0AAN9TL12"/>
<dbReference type="GO" id="GO:0008270">
    <property type="term" value="F:zinc ion binding"/>
    <property type="evidence" value="ECO:0007669"/>
    <property type="project" value="UniProtKB-KW"/>
</dbReference>
<dbReference type="Gene3D" id="3.30.160.60">
    <property type="entry name" value="Classic Zinc Finger"/>
    <property type="match status" value="1"/>
</dbReference>
<dbReference type="SUPFAM" id="SSF57667">
    <property type="entry name" value="beta-beta-alpha zinc fingers"/>
    <property type="match status" value="1"/>
</dbReference>
<sequence>MTFEFLIAGDKPHSCELCHKKFALACNLRAHMKTHESDSQEECLGCGKMFVAFSTPINGRHYCRSCSNETNTPQSPVNFQEKKFSVYSESGSEESYTTEIEDHEEANEK</sequence>
<evidence type="ECO:0000256" key="2">
    <source>
        <dbReference type="ARBA" id="ARBA00022737"/>
    </source>
</evidence>
<name>A0AAN9TL12_9HEMI</name>
<evidence type="ECO:0000256" key="4">
    <source>
        <dbReference type="ARBA" id="ARBA00022833"/>
    </source>
</evidence>
<gene>
    <name evidence="8" type="ORF">V9T40_002777</name>
</gene>
<evidence type="ECO:0000256" key="5">
    <source>
        <dbReference type="PROSITE-ProRule" id="PRU00042"/>
    </source>
</evidence>
<dbReference type="PROSITE" id="PS00028">
    <property type="entry name" value="ZINC_FINGER_C2H2_1"/>
    <property type="match status" value="1"/>
</dbReference>
<feature type="compositionally biased region" description="Acidic residues" evidence="6">
    <location>
        <begin position="99"/>
        <end position="109"/>
    </location>
</feature>
<keyword evidence="1" id="KW-0479">Metal-binding</keyword>
<evidence type="ECO:0000313" key="9">
    <source>
        <dbReference type="Proteomes" id="UP001367676"/>
    </source>
</evidence>
<protein>
    <recommendedName>
        <fullName evidence="7">C2H2-type domain-containing protein</fullName>
    </recommendedName>
</protein>
<dbReference type="PROSITE" id="PS50157">
    <property type="entry name" value="ZINC_FINGER_C2H2_2"/>
    <property type="match status" value="1"/>
</dbReference>
<dbReference type="EMBL" id="JBBCAQ010000022">
    <property type="protein sequence ID" value="KAK7591164.1"/>
    <property type="molecule type" value="Genomic_DNA"/>
</dbReference>
<evidence type="ECO:0000313" key="8">
    <source>
        <dbReference type="EMBL" id="KAK7591164.1"/>
    </source>
</evidence>
<keyword evidence="4" id="KW-0862">Zinc</keyword>
<dbReference type="InterPro" id="IPR036236">
    <property type="entry name" value="Znf_C2H2_sf"/>
</dbReference>
<proteinExistence type="predicted"/>
<keyword evidence="9" id="KW-1185">Reference proteome</keyword>